<keyword evidence="1" id="KW-0175">Coiled coil</keyword>
<feature type="coiled-coil region" evidence="1">
    <location>
        <begin position="10"/>
        <end position="37"/>
    </location>
</feature>
<dbReference type="AlphaFoldDB" id="A0A0H5QGQ2"/>
<name>A0A0H5QGQ2_9EUKA</name>
<evidence type="ECO:0000313" key="2">
    <source>
        <dbReference type="EMBL" id="CRZ00486.1"/>
    </source>
</evidence>
<protein>
    <submittedName>
        <fullName evidence="2">Uncharacterized protein</fullName>
    </submittedName>
</protein>
<dbReference type="EMBL" id="HACM01000044">
    <property type="protein sequence ID" value="CRZ00486.1"/>
    <property type="molecule type" value="Transcribed_RNA"/>
</dbReference>
<evidence type="ECO:0000256" key="1">
    <source>
        <dbReference type="SAM" id="Coils"/>
    </source>
</evidence>
<accession>A0A0H5QGQ2</accession>
<proteinExistence type="predicted"/>
<sequence length="241" mass="28004">MMATTTLSEAIAADHEVKQLNEEIKRLQERQAQCMHLLNHRIQAIRQDQNLADENIDAESLLERAPEEMEAFKLSFNQCHSLSPEERWGLVNECYKVDEDDEMDMIPSLKSELHTLLSEFELKMGDEFPRMVLMRLVQLYRWIKTFRRRFAQHAGFSAADARIVNKFVYKSARLLEDDMVYVLEWRMRGIEFKLAQTFANKQSNVPASVPPARAATVRQSAFRPIAVPSQSGFWTSRPKLI</sequence>
<organism evidence="2">
    <name type="scientific">Spongospora subterranea</name>
    <dbReference type="NCBI Taxonomy" id="70186"/>
    <lineage>
        <taxon>Eukaryota</taxon>
        <taxon>Sar</taxon>
        <taxon>Rhizaria</taxon>
        <taxon>Endomyxa</taxon>
        <taxon>Phytomyxea</taxon>
        <taxon>Plasmodiophorida</taxon>
        <taxon>Plasmodiophoridae</taxon>
        <taxon>Spongospora</taxon>
    </lineage>
</organism>
<reference evidence="2" key="1">
    <citation type="submission" date="2015-04" db="EMBL/GenBank/DDBJ databases">
        <title>The genome sequence of the plant pathogenic Rhizarian Plasmodiophora brassicae reveals insights in its biotrophic life cycle and the origin of chitin synthesis.</title>
        <authorList>
            <person name="Schwelm A."/>
            <person name="Fogelqvist J."/>
            <person name="Knaust A."/>
            <person name="Julke S."/>
            <person name="Lilja T."/>
            <person name="Dhandapani V."/>
            <person name="Bonilla-Rosso G."/>
            <person name="Karlsson M."/>
            <person name="Shevchenko A."/>
            <person name="Choi S.R."/>
            <person name="Kim H.G."/>
            <person name="Park J.Y."/>
            <person name="Lim Y.P."/>
            <person name="Ludwig-Muller J."/>
            <person name="Dixelius C."/>
        </authorList>
    </citation>
    <scope>NUCLEOTIDE SEQUENCE</scope>
    <source>
        <tissue evidence="2">Potato root galls</tissue>
    </source>
</reference>